<protein>
    <submittedName>
        <fullName evidence="4">tRNA-Thr(GGU) m(6)t(6)A37 methyltransferase TsaA</fullName>
    </submittedName>
</protein>
<dbReference type="AlphaFoldDB" id="A0A1H9HK87"/>
<dbReference type="Gene3D" id="3.30.2310.10">
    <property type="entry name" value="YaeB-like"/>
    <property type="match status" value="1"/>
</dbReference>
<dbReference type="NCBIfam" id="TIGR00104">
    <property type="entry name" value="tRNA_TsaA"/>
    <property type="match status" value="1"/>
</dbReference>
<dbReference type="GO" id="GO:0032259">
    <property type="term" value="P:methylation"/>
    <property type="evidence" value="ECO:0007669"/>
    <property type="project" value="UniProtKB-KW"/>
</dbReference>
<accession>A0A1H9HK87</accession>
<name>A0A1H9HK87_9GAMM</name>
<evidence type="ECO:0000256" key="2">
    <source>
        <dbReference type="ARBA" id="ARBA00033753"/>
    </source>
</evidence>
<dbReference type="InterPro" id="IPR041369">
    <property type="entry name" value="TrmO_C"/>
</dbReference>
<dbReference type="SUPFAM" id="SSF118196">
    <property type="entry name" value="YaeB-like"/>
    <property type="match status" value="1"/>
</dbReference>
<evidence type="ECO:0000313" key="5">
    <source>
        <dbReference type="Proteomes" id="UP000198749"/>
    </source>
</evidence>
<dbReference type="Pfam" id="PF18389">
    <property type="entry name" value="TrmO_C"/>
    <property type="match status" value="1"/>
</dbReference>
<gene>
    <name evidence="4" type="ORF">SAMN03080615_02198</name>
</gene>
<dbReference type="Pfam" id="PF01980">
    <property type="entry name" value="TrmO_N"/>
    <property type="match status" value="1"/>
</dbReference>
<dbReference type="Gene3D" id="2.40.30.70">
    <property type="entry name" value="YaeB-like"/>
    <property type="match status" value="1"/>
</dbReference>
<keyword evidence="1" id="KW-0949">S-adenosyl-L-methionine</keyword>
<comment type="similarity">
    <text evidence="2">Belongs to the tRNA methyltransferase O family.</text>
</comment>
<dbReference type="OrthoDB" id="9804309at2"/>
<dbReference type="STRING" id="355243.SAMN03080615_02198"/>
<organism evidence="4 5">
    <name type="scientific">Amphritea atlantica</name>
    <dbReference type="NCBI Taxonomy" id="355243"/>
    <lineage>
        <taxon>Bacteria</taxon>
        <taxon>Pseudomonadati</taxon>
        <taxon>Pseudomonadota</taxon>
        <taxon>Gammaproteobacteria</taxon>
        <taxon>Oceanospirillales</taxon>
        <taxon>Oceanospirillaceae</taxon>
        <taxon>Amphritea</taxon>
    </lineage>
</organism>
<dbReference type="Proteomes" id="UP000198749">
    <property type="component" value="Unassembled WGS sequence"/>
</dbReference>
<evidence type="ECO:0000256" key="1">
    <source>
        <dbReference type="ARBA" id="ARBA00022691"/>
    </source>
</evidence>
<keyword evidence="4" id="KW-0808">Transferase</keyword>
<reference evidence="5" key="1">
    <citation type="submission" date="2016-10" db="EMBL/GenBank/DDBJ databases">
        <authorList>
            <person name="Varghese N."/>
            <person name="Submissions S."/>
        </authorList>
    </citation>
    <scope>NUCLEOTIDE SEQUENCE [LARGE SCALE GENOMIC DNA]</scope>
    <source>
        <strain evidence="5">DSM 18887</strain>
    </source>
</reference>
<keyword evidence="5" id="KW-1185">Reference proteome</keyword>
<dbReference type="InterPro" id="IPR036413">
    <property type="entry name" value="YaeB-like_sf"/>
</dbReference>
<dbReference type="PANTHER" id="PTHR12818:SF0">
    <property type="entry name" value="TRNA (ADENINE(37)-N6)-METHYLTRANSFERASE"/>
    <property type="match status" value="1"/>
</dbReference>
<sequence>MNSTITFEPIAIIHSGYKEKFGIPRQPGLARSMSATIELLPPYNSADAVRGLEQCSHIWLLFIFSACVGKGWSPLVRPPRLGGNEKLGVLASRSPFRPNPVGLSPVKLDRIRIEETQVFIDVSGADLLDQTPIIDIKPYLPYADIIGDASFELASQIETLDLPVTYSAPASIALEQHSTRLKQPLQQQIEEVLLCDPRPAYHKNNPQQREYGIRLHDLNIRWTISDTEVQVSDISIDQS</sequence>
<keyword evidence="4" id="KW-0489">Methyltransferase</keyword>
<dbReference type="PANTHER" id="PTHR12818">
    <property type="entry name" value="TRNA (ADENINE(37)-N6)-METHYLTRANSFERASE"/>
    <property type="match status" value="1"/>
</dbReference>
<proteinExistence type="inferred from homology"/>
<evidence type="ECO:0000259" key="3">
    <source>
        <dbReference type="PROSITE" id="PS51668"/>
    </source>
</evidence>
<evidence type="ECO:0000313" key="4">
    <source>
        <dbReference type="EMBL" id="SEQ62744.1"/>
    </source>
</evidence>
<dbReference type="EMBL" id="FOGB01000005">
    <property type="protein sequence ID" value="SEQ62744.1"/>
    <property type="molecule type" value="Genomic_DNA"/>
</dbReference>
<dbReference type="GO" id="GO:0008168">
    <property type="term" value="F:methyltransferase activity"/>
    <property type="evidence" value="ECO:0007669"/>
    <property type="project" value="UniProtKB-KW"/>
</dbReference>
<dbReference type="CDD" id="cd09281">
    <property type="entry name" value="UPF0066"/>
    <property type="match status" value="1"/>
</dbReference>
<dbReference type="InterPro" id="IPR040372">
    <property type="entry name" value="YaeB-like"/>
</dbReference>
<dbReference type="InterPro" id="IPR023370">
    <property type="entry name" value="TrmO-like_N"/>
</dbReference>
<dbReference type="PROSITE" id="PS51668">
    <property type="entry name" value="TSAA_2"/>
    <property type="match status" value="1"/>
</dbReference>
<dbReference type="RefSeq" id="WP_091357819.1">
    <property type="nucleotide sequence ID" value="NZ_AP025284.1"/>
</dbReference>
<dbReference type="InterPro" id="IPR036414">
    <property type="entry name" value="YaeB_N_sf"/>
</dbReference>
<feature type="domain" description="TsaA-like" evidence="3">
    <location>
        <begin position="7"/>
        <end position="148"/>
    </location>
</feature>